<feature type="transmembrane region" description="Helical" evidence="5">
    <location>
        <begin position="17"/>
        <end position="41"/>
    </location>
</feature>
<dbReference type="GO" id="GO:0005315">
    <property type="term" value="F:phosphate transmembrane transporter activity"/>
    <property type="evidence" value="ECO:0007669"/>
    <property type="project" value="InterPro"/>
</dbReference>
<feature type="transmembrane region" description="Helical" evidence="5">
    <location>
        <begin position="266"/>
        <end position="288"/>
    </location>
</feature>
<dbReference type="InterPro" id="IPR000515">
    <property type="entry name" value="MetI-like"/>
</dbReference>
<dbReference type="NCBIfam" id="TIGR02138">
    <property type="entry name" value="phosphate_pstC"/>
    <property type="match status" value="1"/>
</dbReference>
<comment type="subcellular location">
    <subcellularLocation>
        <location evidence="6">Cell inner membrane</location>
        <topology evidence="6">Multi-pass membrane protein</topology>
    </subcellularLocation>
    <subcellularLocation>
        <location evidence="1 5">Cell membrane</location>
        <topology evidence="1 5">Multi-pass membrane protein</topology>
    </subcellularLocation>
</comment>
<evidence type="ECO:0000256" key="5">
    <source>
        <dbReference type="RuleBase" id="RU363032"/>
    </source>
</evidence>
<evidence type="ECO:0000259" key="7">
    <source>
        <dbReference type="PROSITE" id="PS50928"/>
    </source>
</evidence>
<feature type="domain" description="ABC transmembrane type-1" evidence="7">
    <location>
        <begin position="77"/>
        <end position="289"/>
    </location>
</feature>
<keyword evidence="9" id="KW-1185">Reference proteome</keyword>
<dbReference type="AlphaFoldDB" id="A0A0S4M4D4"/>
<feature type="transmembrane region" description="Helical" evidence="5">
    <location>
        <begin position="201"/>
        <end position="222"/>
    </location>
</feature>
<keyword evidence="5" id="KW-0813">Transport</keyword>
<dbReference type="STRING" id="1561003.Ark11_1017"/>
<dbReference type="GO" id="GO:0006817">
    <property type="term" value="P:phosphate ion transport"/>
    <property type="evidence" value="ECO:0007669"/>
    <property type="project" value="UniProtKB-KW"/>
</dbReference>
<dbReference type="Pfam" id="PF00528">
    <property type="entry name" value="BPD_transp_1"/>
    <property type="match status" value="1"/>
</dbReference>
<comment type="function">
    <text evidence="6">Part of the binding-protein-dependent transport system for phosphate; probably responsible for the translocation of the substrate across the membrane.</text>
</comment>
<evidence type="ECO:0000256" key="4">
    <source>
        <dbReference type="ARBA" id="ARBA00023136"/>
    </source>
</evidence>
<keyword evidence="6" id="KW-0997">Cell inner membrane</keyword>
<accession>A0A0S4M4D4</accession>
<feature type="transmembrane region" description="Helical" evidence="5">
    <location>
        <begin position="73"/>
        <end position="100"/>
    </location>
</feature>
<comment type="similarity">
    <text evidence="6">Belongs to the binding-protein-dependent transport system permease family. CysTW subfamily.</text>
</comment>
<protein>
    <recommendedName>
        <fullName evidence="6">Phosphate transport system permease protein</fullName>
    </recommendedName>
</protein>
<reference evidence="9" key="1">
    <citation type="submission" date="2015-11" db="EMBL/GenBank/DDBJ databases">
        <authorList>
            <person name="Seth-Smith H.M.B."/>
        </authorList>
    </citation>
    <scope>NUCLEOTIDE SEQUENCE [LARGE SCALE GENOMIC DNA]</scope>
    <source>
        <strain evidence="9">2013Ark11</strain>
    </source>
</reference>
<name>A0A0S4M4D4_9BURK</name>
<feature type="transmembrane region" description="Helical" evidence="5">
    <location>
        <begin position="120"/>
        <end position="141"/>
    </location>
</feature>
<evidence type="ECO:0000256" key="1">
    <source>
        <dbReference type="ARBA" id="ARBA00004651"/>
    </source>
</evidence>
<gene>
    <name evidence="8" type="primary">pstC</name>
    <name evidence="8" type="ORF">Ark11_1017</name>
</gene>
<sequence length="300" mass="33338">MSDYVYRSNFKIIKERIVVLILFCVAFFSILVTVGIVFLLLKESLLFFKVIPVTDFLFGTKWSPLFSNGHYGVLPLLSATLIAVFVSLFFAIPSGTLIAIYLSEFSSPLLREIVKPILELLGGVPTVAYGYFALTFVTPIFQKILPSLPGFNLLSAGLVMGLMIIPYITSLSEDAMRVVPYGWREASYALGATRFQTACRVVYPSAFSGIFSGYILAISRVLGETMIVSIAAGAEARMVFHPFQPGQTMTAYIVQIVAGDVPYEGFAFRTVFVVGLLLFIITLIFNLLGQWIRKRFRCVY</sequence>
<keyword evidence="6" id="KW-0592">Phosphate transport</keyword>
<evidence type="ECO:0000256" key="6">
    <source>
        <dbReference type="RuleBase" id="RU363054"/>
    </source>
</evidence>
<proteinExistence type="inferred from homology"/>
<dbReference type="Proteomes" id="UP000198651">
    <property type="component" value="Chromosome I"/>
</dbReference>
<dbReference type="Gene3D" id="1.10.3720.10">
    <property type="entry name" value="MetI-like"/>
    <property type="match status" value="1"/>
</dbReference>
<dbReference type="PANTHER" id="PTHR42727">
    <property type="entry name" value="PHOSPHATE TRANSPORT SYSTEM PERMEASE PROTEIN"/>
    <property type="match status" value="1"/>
</dbReference>
<evidence type="ECO:0000256" key="3">
    <source>
        <dbReference type="ARBA" id="ARBA00022989"/>
    </source>
</evidence>
<keyword evidence="3 5" id="KW-1133">Transmembrane helix</keyword>
<dbReference type="GO" id="GO:0005886">
    <property type="term" value="C:plasma membrane"/>
    <property type="evidence" value="ECO:0007669"/>
    <property type="project" value="UniProtKB-SubCell"/>
</dbReference>
<organism evidence="8 9">
    <name type="scientific">Candidatus Ichthyocystis hellenicum</name>
    <dbReference type="NCBI Taxonomy" id="1561003"/>
    <lineage>
        <taxon>Bacteria</taxon>
        <taxon>Pseudomonadati</taxon>
        <taxon>Pseudomonadota</taxon>
        <taxon>Betaproteobacteria</taxon>
        <taxon>Burkholderiales</taxon>
        <taxon>Candidatus Ichthyocystis</taxon>
    </lineage>
</organism>
<keyword evidence="6" id="KW-1003">Cell membrane</keyword>
<dbReference type="InterPro" id="IPR011864">
    <property type="entry name" value="Phosphate_PstC"/>
</dbReference>
<feature type="transmembrane region" description="Helical" evidence="5">
    <location>
        <begin position="147"/>
        <end position="168"/>
    </location>
</feature>
<dbReference type="PANTHER" id="PTHR42727:SF1">
    <property type="entry name" value="PHOSPHATE TRANSPORT SYSTEM PERMEASE"/>
    <property type="match status" value="1"/>
</dbReference>
<keyword evidence="4 5" id="KW-0472">Membrane</keyword>
<evidence type="ECO:0000256" key="2">
    <source>
        <dbReference type="ARBA" id="ARBA00022692"/>
    </source>
</evidence>
<dbReference type="EMBL" id="LN906597">
    <property type="protein sequence ID" value="CUT17836.1"/>
    <property type="molecule type" value="Genomic_DNA"/>
</dbReference>
<evidence type="ECO:0000313" key="8">
    <source>
        <dbReference type="EMBL" id="CUT17836.1"/>
    </source>
</evidence>
<dbReference type="PATRIC" id="fig|1561003.3.peg.1041"/>
<keyword evidence="2 5" id="KW-0812">Transmembrane</keyword>
<dbReference type="InterPro" id="IPR035906">
    <property type="entry name" value="MetI-like_sf"/>
</dbReference>
<dbReference type="CDD" id="cd06261">
    <property type="entry name" value="TM_PBP2"/>
    <property type="match status" value="1"/>
</dbReference>
<dbReference type="RefSeq" id="WP_242641403.1">
    <property type="nucleotide sequence ID" value="NZ_LN906597.1"/>
</dbReference>
<evidence type="ECO:0000313" key="9">
    <source>
        <dbReference type="Proteomes" id="UP000198651"/>
    </source>
</evidence>
<dbReference type="PROSITE" id="PS50928">
    <property type="entry name" value="ABC_TM1"/>
    <property type="match status" value="1"/>
</dbReference>
<dbReference type="SUPFAM" id="SSF161098">
    <property type="entry name" value="MetI-like"/>
    <property type="match status" value="1"/>
</dbReference>